<dbReference type="RefSeq" id="WP_043560542.1">
    <property type="nucleotide sequence ID" value="NZ_CBLY010000006.1"/>
</dbReference>
<feature type="signal peptide" evidence="1">
    <location>
        <begin position="1"/>
        <end position="19"/>
    </location>
</feature>
<sequence length="379" mass="40994">MVSLKALFGSAGVMLAALAGGMWPVHQAQAKDVRDITGAVVSVPDHPQRIILGEGRLIYALEPLEGKHLFDRIVGWQGEFREADRQNYEQMLKTFPEADKVAVIGRTTADTISPEKVLDLHPDLAIFSTTGHGPGQTGDVTARLRAAHVPVLFVDFRQDPVKTTVPSMVILGQALGREAEAKAYTDFYESRLKAIQSVVETIPEAQRPSVFINMLAGARQSCCHTAGRGNMGAFIEAAGGRNIAADLLPGYIGDVSAEMVIAKDPDVLILDGTRGPGNSGPGLKMGSQVTPEMAQASLAALLKAPELAGLGAVRNGRAYGIWHTFYDSPFNILAIEVMAKWFYPERFRDLDPDADRSLVQSRFTVMPNSGTYWIKANAH</sequence>
<dbReference type="PANTHER" id="PTHR30535">
    <property type="entry name" value="VITAMIN B12-BINDING PROTEIN"/>
    <property type="match status" value="1"/>
</dbReference>
<dbReference type="EMBL" id="CBLY010000006">
    <property type="protein sequence ID" value="CDG34096.1"/>
    <property type="molecule type" value="Genomic_DNA"/>
</dbReference>
<evidence type="ECO:0000313" key="5">
    <source>
        <dbReference type="Proteomes" id="UP000027590"/>
    </source>
</evidence>
<dbReference type="Pfam" id="PF01497">
    <property type="entry name" value="Peripla_BP_2"/>
    <property type="match status" value="1"/>
</dbReference>
<dbReference type="PANTHER" id="PTHR30535:SF34">
    <property type="entry name" value="MOLYBDATE-BINDING PROTEIN MOLA"/>
    <property type="match status" value="1"/>
</dbReference>
<feature type="chain" id="PRO_5031136271" evidence="1">
    <location>
        <begin position="20"/>
        <end position="379"/>
    </location>
</feature>
<dbReference type="InterPro" id="IPR002491">
    <property type="entry name" value="ABC_transptr_periplasmic_BD"/>
</dbReference>
<gene>
    <name evidence="4" type="ORF">ASQ42_05200</name>
    <name evidence="3" type="ORF">SACS_1358</name>
</gene>
<reference evidence="3 5" key="1">
    <citation type="journal article" date="2014" name="Genome Biol. Evol.">
        <title>Acetic acid bacteria genomes reveal functional traits for adaptation to life in insect guts.</title>
        <authorList>
            <person name="Chouaia B."/>
            <person name="Gaiarsa S."/>
            <person name="Crotti E."/>
            <person name="Comandatore F."/>
            <person name="Degli Esposti M."/>
            <person name="Ricci I."/>
            <person name="Alma A."/>
            <person name="Favia G."/>
            <person name="Bandi C."/>
            <person name="Daffonchio D."/>
        </authorList>
    </citation>
    <scope>NUCLEOTIDE SEQUENCE [LARGE SCALE GENOMIC DNA]</scope>
    <source>
        <strain evidence="3">AM168</strain>
        <strain evidence="5">AM169</strain>
    </source>
</reference>
<dbReference type="EMBL" id="LMYI01000007">
    <property type="protein sequence ID" value="POS63116.1"/>
    <property type="molecule type" value="Genomic_DNA"/>
</dbReference>
<keyword evidence="6" id="KW-1185">Reference proteome</keyword>
<proteinExistence type="predicted"/>
<dbReference type="PROSITE" id="PS50983">
    <property type="entry name" value="FE_B12_PBP"/>
    <property type="match status" value="1"/>
</dbReference>
<evidence type="ECO:0000313" key="4">
    <source>
        <dbReference type="EMBL" id="POS63116.1"/>
    </source>
</evidence>
<evidence type="ECO:0000259" key="2">
    <source>
        <dbReference type="PROSITE" id="PS50983"/>
    </source>
</evidence>
<keyword evidence="1" id="KW-0732">Signal</keyword>
<accession>A0A7U7J1H5</accession>
<feature type="domain" description="Fe/B12 periplasmic-binding" evidence="2">
    <location>
        <begin position="49"/>
        <end position="350"/>
    </location>
</feature>
<evidence type="ECO:0000313" key="6">
    <source>
        <dbReference type="Proteomes" id="UP000237218"/>
    </source>
</evidence>
<dbReference type="OrthoDB" id="9775594at2"/>
<dbReference type="Gene3D" id="3.40.50.1980">
    <property type="entry name" value="Nitrogenase molybdenum iron protein domain"/>
    <property type="match status" value="2"/>
</dbReference>
<dbReference type="Proteomes" id="UP000237218">
    <property type="component" value="Unassembled WGS sequence"/>
</dbReference>
<name>A0A7U7J1H5_9PROT</name>
<protein>
    <submittedName>
        <fullName evidence="4">Iron ABC transporter substrate-binding protein</fullName>
    </submittedName>
    <submittedName>
        <fullName evidence="3">Periplasmic substrate-binding transport protein</fullName>
    </submittedName>
</protein>
<comment type="caution">
    <text evidence="3">The sequence shown here is derived from an EMBL/GenBank/DDBJ whole genome shotgun (WGS) entry which is preliminary data.</text>
</comment>
<evidence type="ECO:0000313" key="3">
    <source>
        <dbReference type="EMBL" id="CDG34096.1"/>
    </source>
</evidence>
<reference evidence="3 5" key="2">
    <citation type="journal article" date="2014" name="PLoS ONE">
        <title>Evolution of mitochondria reconstructed from the energy metabolism of living bacteria.</title>
        <authorList>
            <person name="Degli Esposti M."/>
            <person name="Chouaia B."/>
            <person name="Comandatore F."/>
            <person name="Crotti E."/>
            <person name="Sassera D."/>
            <person name="Lievens P.M."/>
            <person name="Daffonchio D."/>
            <person name="Bandi C."/>
        </authorList>
    </citation>
    <scope>NUCLEOTIDE SEQUENCE [LARGE SCALE GENOMIC DNA]</scope>
    <source>
        <strain evidence="3">AM168</strain>
        <strain evidence="5">AM169</strain>
    </source>
</reference>
<dbReference type="InterPro" id="IPR050902">
    <property type="entry name" value="ABC_Transporter_SBP"/>
</dbReference>
<evidence type="ECO:0000256" key="1">
    <source>
        <dbReference type="SAM" id="SignalP"/>
    </source>
</evidence>
<reference evidence="4 6" key="3">
    <citation type="submission" date="2018-02" db="EMBL/GenBank/DDBJ databases">
        <title>Draft genome sequences of four Parasaccharibacter apium strains isolated from honey bees.</title>
        <authorList>
            <person name="Corby-Harris V.L."/>
            <person name="Anderson K.E."/>
        </authorList>
    </citation>
    <scope>NUCLEOTIDE SEQUENCE [LARGE SCALE GENOMIC DNA]</scope>
    <source>
        <strain evidence="4 6">B8</strain>
    </source>
</reference>
<dbReference type="Proteomes" id="UP000027590">
    <property type="component" value="Unassembled WGS sequence"/>
</dbReference>
<organism evidence="3 5">
    <name type="scientific">Parasaccharibacter apium</name>
    <dbReference type="NCBI Taxonomy" id="1510841"/>
    <lineage>
        <taxon>Bacteria</taxon>
        <taxon>Pseudomonadati</taxon>
        <taxon>Pseudomonadota</taxon>
        <taxon>Alphaproteobacteria</taxon>
        <taxon>Acetobacterales</taxon>
        <taxon>Acetobacteraceae</taxon>
        <taxon>Parasaccharibacter</taxon>
    </lineage>
</organism>
<dbReference type="AlphaFoldDB" id="A0A7U7J1H5"/>
<dbReference type="SUPFAM" id="SSF53807">
    <property type="entry name" value="Helical backbone' metal receptor"/>
    <property type="match status" value="1"/>
</dbReference>